<dbReference type="InterPro" id="IPR012840">
    <property type="entry name" value="NrdG2"/>
</dbReference>
<dbReference type="NCBIfam" id="TIGR02495">
    <property type="entry name" value="NrdG2"/>
    <property type="match status" value="1"/>
</dbReference>
<feature type="region of interest" description="Disordered" evidence="5">
    <location>
        <begin position="255"/>
        <end position="288"/>
    </location>
</feature>
<dbReference type="HOGENOM" id="CLU_078147_0_0_2"/>
<evidence type="ECO:0000256" key="3">
    <source>
        <dbReference type="ARBA" id="ARBA00023004"/>
    </source>
</evidence>
<keyword evidence="2" id="KW-0479">Metal-binding</keyword>
<evidence type="ECO:0000313" key="8">
    <source>
        <dbReference type="Proteomes" id="UP000005877"/>
    </source>
</evidence>
<dbReference type="CDD" id="cd01335">
    <property type="entry name" value="Radical_SAM"/>
    <property type="match status" value="1"/>
</dbReference>
<dbReference type="InterPro" id="IPR013785">
    <property type="entry name" value="Aldolase_TIM"/>
</dbReference>
<dbReference type="Pfam" id="PF04055">
    <property type="entry name" value="Radical_SAM"/>
    <property type="match status" value="1"/>
</dbReference>
<dbReference type="SFLD" id="SFLDS00029">
    <property type="entry name" value="Radical_SAM"/>
    <property type="match status" value="1"/>
</dbReference>
<feature type="compositionally biased region" description="Basic and acidic residues" evidence="5">
    <location>
        <begin position="265"/>
        <end position="277"/>
    </location>
</feature>
<dbReference type="GO" id="GO:0046872">
    <property type="term" value="F:metal ion binding"/>
    <property type="evidence" value="ECO:0007669"/>
    <property type="project" value="UniProtKB-KW"/>
</dbReference>
<dbReference type="OrthoDB" id="371936at2157"/>
<dbReference type="InterPro" id="IPR058240">
    <property type="entry name" value="rSAM_sf"/>
</dbReference>
<organism evidence="7 8">
    <name type="scientific">Methanothrix harundinacea (strain 6Ac)</name>
    <name type="common">Methanosaeta harundinacea</name>
    <dbReference type="NCBI Taxonomy" id="1110509"/>
    <lineage>
        <taxon>Archaea</taxon>
        <taxon>Methanobacteriati</taxon>
        <taxon>Methanobacteriota</taxon>
        <taxon>Stenosarchaea group</taxon>
        <taxon>Methanomicrobia</taxon>
        <taxon>Methanotrichales</taxon>
        <taxon>Methanotrichaceae</taxon>
        <taxon>Methanothrix</taxon>
    </lineage>
</organism>
<evidence type="ECO:0000256" key="5">
    <source>
        <dbReference type="SAM" id="MobiDB-lite"/>
    </source>
</evidence>
<proteinExistence type="predicted"/>
<dbReference type="SFLD" id="SFLDG01094">
    <property type="entry name" value="Uncharacterised_Radical_SAM_Su"/>
    <property type="match status" value="1"/>
</dbReference>
<dbReference type="Gene3D" id="3.20.20.70">
    <property type="entry name" value="Aldolase class I"/>
    <property type="match status" value="1"/>
</dbReference>
<evidence type="ECO:0000259" key="6">
    <source>
        <dbReference type="PROSITE" id="PS51918"/>
    </source>
</evidence>
<dbReference type="GeneID" id="25395430"/>
<evidence type="ECO:0000313" key="7">
    <source>
        <dbReference type="EMBL" id="AET65114.1"/>
    </source>
</evidence>
<name>G7WQX1_METH6</name>
<keyword evidence="8" id="KW-1185">Reference proteome</keyword>
<dbReference type="RefSeq" id="WP_014587294.1">
    <property type="nucleotide sequence ID" value="NC_017527.1"/>
</dbReference>
<evidence type="ECO:0000256" key="1">
    <source>
        <dbReference type="ARBA" id="ARBA00022691"/>
    </source>
</evidence>
<evidence type="ECO:0000256" key="4">
    <source>
        <dbReference type="ARBA" id="ARBA00023014"/>
    </source>
</evidence>
<feature type="compositionally biased region" description="Acidic residues" evidence="5">
    <location>
        <begin position="278"/>
        <end position="288"/>
    </location>
</feature>
<dbReference type="Proteomes" id="UP000005877">
    <property type="component" value="Chromosome"/>
</dbReference>
<dbReference type="STRING" id="1110509.Mhar_1756"/>
<sequence length="288" mass="31531">MKVNLGGIVPLSTLDWTGAAAAVIFMRGCPLRCPHCHNALLQTGESFEELADIKSRIDEAGPFISAVILSGGEPLVQLKASREIAIHSKNMGLKVGVETSGRFPDRLASLIEDGLVDMVFLDVKEALRDPEYAAATGQRDVAPRVAESLRLCLEAGVPLEVRTTVFPNMPSLDRLLEIGGFLRDLGISSYTLQQGLPSDCEKPFDPVPIKLLTYISTTMKERFGLDTTIKKGPLSYRSRPYQTELFQICQLRKLHPRPASPGGSERLKSSDPLRKDEDAEDRDGDGRG</sequence>
<dbReference type="InterPro" id="IPR050377">
    <property type="entry name" value="Radical_SAM_PqqE_MftC-like"/>
</dbReference>
<dbReference type="PANTHER" id="PTHR11228:SF27">
    <property type="entry name" value="GLYCYL-RADICAL ENZYME ACTIVATING ENZYME MJ1227-RELATED"/>
    <property type="match status" value="1"/>
</dbReference>
<dbReference type="GO" id="GO:0051536">
    <property type="term" value="F:iron-sulfur cluster binding"/>
    <property type="evidence" value="ECO:0007669"/>
    <property type="project" value="UniProtKB-KW"/>
</dbReference>
<keyword evidence="3" id="KW-0408">Iron</keyword>
<dbReference type="PANTHER" id="PTHR11228">
    <property type="entry name" value="RADICAL SAM DOMAIN PROTEIN"/>
    <property type="match status" value="1"/>
</dbReference>
<evidence type="ECO:0000256" key="2">
    <source>
        <dbReference type="ARBA" id="ARBA00022723"/>
    </source>
</evidence>
<accession>G7WQX1</accession>
<dbReference type="AlphaFoldDB" id="G7WQX1"/>
<dbReference type="GO" id="GO:0003824">
    <property type="term" value="F:catalytic activity"/>
    <property type="evidence" value="ECO:0007669"/>
    <property type="project" value="InterPro"/>
</dbReference>
<dbReference type="KEGG" id="mhi:Mhar_1756"/>
<dbReference type="SUPFAM" id="SSF102114">
    <property type="entry name" value="Radical SAM enzymes"/>
    <property type="match status" value="1"/>
</dbReference>
<dbReference type="EMBL" id="CP003117">
    <property type="protein sequence ID" value="AET65114.1"/>
    <property type="molecule type" value="Genomic_DNA"/>
</dbReference>
<dbReference type="PATRIC" id="fig|1110509.7.peg.1953"/>
<gene>
    <name evidence="7" type="ordered locus">Mhar_1756</name>
</gene>
<feature type="domain" description="Radical SAM core" evidence="6">
    <location>
        <begin position="15"/>
        <end position="226"/>
    </location>
</feature>
<dbReference type="InterPro" id="IPR007197">
    <property type="entry name" value="rSAM"/>
</dbReference>
<keyword evidence="1" id="KW-0949">S-adenosyl-L-methionine</keyword>
<reference evidence="7 8" key="1">
    <citation type="journal article" date="2012" name="PLoS ONE">
        <title>The genome characteristics and predicted function of methyl-group oxidation pathway in the obligate aceticlastic methanogens, Methanosaeta spp.</title>
        <authorList>
            <person name="Zhu J."/>
            <person name="Zheng H."/>
            <person name="Ai G."/>
            <person name="Zhang G."/>
            <person name="Liu D."/>
            <person name="Liu X."/>
            <person name="Dong X."/>
        </authorList>
    </citation>
    <scope>NUCLEOTIDE SEQUENCE [LARGE SCALE GENOMIC DNA]</scope>
    <source>
        <strain evidence="7 8">6Ac</strain>
    </source>
</reference>
<dbReference type="PROSITE" id="PS51918">
    <property type="entry name" value="RADICAL_SAM"/>
    <property type="match status" value="1"/>
</dbReference>
<keyword evidence="4" id="KW-0411">Iron-sulfur</keyword>
<protein>
    <submittedName>
        <fullName evidence="7">Anaerobic ribonucleoside-triphosphate reductase activating protein, putative</fullName>
    </submittedName>
</protein>